<keyword evidence="8 11" id="KW-0539">Nucleus</keyword>
<comment type="miscellaneous">
    <text evidence="11">In contrast to other lysine histone methyltransferases, it does not contain a SET domain, suggesting the existence of another mechanism for methylation of lysine residues of histones.</text>
</comment>
<evidence type="ECO:0000313" key="15">
    <source>
        <dbReference type="Proteomes" id="UP000799539"/>
    </source>
</evidence>
<evidence type="ECO:0000256" key="1">
    <source>
        <dbReference type="ARBA" id="ARBA00004123"/>
    </source>
</evidence>
<comment type="catalytic activity">
    <reaction evidence="10 11">
        <text>L-lysyl(79)-[histone H3] + 3 S-adenosyl-L-methionine = N(6),N(6),N(6)-trimethyl-L-lysyl(79)-[histone H3] + 3 S-adenosyl-L-homocysteine + 3 H(+)</text>
        <dbReference type="Rhea" id="RHEA:60328"/>
        <dbReference type="Rhea" id="RHEA-COMP:15549"/>
        <dbReference type="Rhea" id="RHEA-COMP:15552"/>
        <dbReference type="ChEBI" id="CHEBI:15378"/>
        <dbReference type="ChEBI" id="CHEBI:29969"/>
        <dbReference type="ChEBI" id="CHEBI:57856"/>
        <dbReference type="ChEBI" id="CHEBI:59789"/>
        <dbReference type="ChEBI" id="CHEBI:61961"/>
        <dbReference type="EC" id="2.1.1.360"/>
    </reaction>
</comment>
<dbReference type="OrthoDB" id="443402at2759"/>
<feature type="region of interest" description="Disordered" evidence="12">
    <location>
        <begin position="417"/>
        <end position="448"/>
    </location>
</feature>
<dbReference type="Proteomes" id="UP000799539">
    <property type="component" value="Unassembled WGS sequence"/>
</dbReference>
<dbReference type="SUPFAM" id="SSF53335">
    <property type="entry name" value="S-adenosyl-L-methionine-dependent methyltransferases"/>
    <property type="match status" value="1"/>
</dbReference>
<dbReference type="GO" id="GO:0032259">
    <property type="term" value="P:methylation"/>
    <property type="evidence" value="ECO:0007669"/>
    <property type="project" value="UniProtKB-KW"/>
</dbReference>
<feature type="region of interest" description="Disordered" evidence="12">
    <location>
        <begin position="1"/>
        <end position="25"/>
    </location>
</feature>
<evidence type="ECO:0000256" key="6">
    <source>
        <dbReference type="ARBA" id="ARBA00022691"/>
    </source>
</evidence>
<evidence type="ECO:0000256" key="5">
    <source>
        <dbReference type="ARBA" id="ARBA00022679"/>
    </source>
</evidence>
<dbReference type="EC" id="2.1.1.360" evidence="2 11"/>
<dbReference type="EMBL" id="ML992697">
    <property type="protein sequence ID" value="KAF2208114.1"/>
    <property type="molecule type" value="Genomic_DNA"/>
</dbReference>
<sequence>MAPIRLTRNRTRKQQTTTSNNENFNAANIPLNNPLQQFRMLLHNGGVPLTNSLPLPPTYQHDQMGKNHTPSLPGLHHSSDNYEPTTNTVLLRYPFSGATERFSFSKRMHKYTHRHHARPLHPIEDLILTVQSFHIQAGTLTSAELSIMRDMLMQTYEENCVRNSNPIPLQRLLDNFTNSALFLPIQPPTQRNFPLAEDMTTHLLTQLHDRTTSDSAALLSRPSSSSFSTFSSITNNNNNKTHPTHPLESTYGELLPPFLHKIYRQTHLTNSSTYIDLGAGVGQTCFLAALATGCRRAWGIEREARCWALGCAGLEEFRWRRRLWGLLKEEEEEGEEEEVVLRKGDFLKAEFVKKWLREADVVLVNNLKLEPETDLELAGILGDEEMGVKRGTRVVSLKMLVLGGRRGGRKGVEVIGKRNRDAGQEEKEEDEVRAKKRKEDVGNARGRERKMLLTLPPEGGQKKLGVAVADTEVGGQREILVERSGEDDVWKWKQYVYEAGSVSWSNKPGLYYISTRK</sequence>
<evidence type="ECO:0000256" key="7">
    <source>
        <dbReference type="ARBA" id="ARBA00022853"/>
    </source>
</evidence>
<dbReference type="AlphaFoldDB" id="A0A6A6F493"/>
<comment type="subcellular location">
    <subcellularLocation>
        <location evidence="1 11">Nucleus</location>
    </subcellularLocation>
</comment>
<keyword evidence="5 11" id="KW-0808">Transferase</keyword>
<dbReference type="GO" id="GO:0000077">
    <property type="term" value="P:DNA damage checkpoint signaling"/>
    <property type="evidence" value="ECO:0007669"/>
    <property type="project" value="TreeGrafter"/>
</dbReference>
<dbReference type="PANTHER" id="PTHR21451">
    <property type="entry name" value="HISTONE H3 METHYLTRANSFERASE"/>
    <property type="match status" value="1"/>
</dbReference>
<dbReference type="InterPro" id="IPR025789">
    <property type="entry name" value="DOT1_dom"/>
</dbReference>
<keyword evidence="7 11" id="KW-0156">Chromatin regulator</keyword>
<feature type="domain" description="DOT1" evidence="13">
    <location>
        <begin position="108"/>
        <end position="459"/>
    </location>
</feature>
<evidence type="ECO:0000259" key="13">
    <source>
        <dbReference type="PROSITE" id="PS51569"/>
    </source>
</evidence>
<dbReference type="GO" id="GO:0005634">
    <property type="term" value="C:nucleus"/>
    <property type="evidence" value="ECO:0007669"/>
    <property type="project" value="UniProtKB-SubCell"/>
</dbReference>
<name>A0A6A6F493_9PEZI</name>
<evidence type="ECO:0000256" key="2">
    <source>
        <dbReference type="ARBA" id="ARBA00012190"/>
    </source>
</evidence>
<dbReference type="Pfam" id="PF08123">
    <property type="entry name" value="DOT1"/>
    <property type="match status" value="1"/>
</dbReference>
<evidence type="ECO:0000256" key="10">
    <source>
        <dbReference type="ARBA" id="ARBA00047770"/>
    </source>
</evidence>
<gene>
    <name evidence="14" type="ORF">CERZMDRAFT_101807</name>
</gene>
<evidence type="ECO:0000256" key="8">
    <source>
        <dbReference type="ARBA" id="ARBA00023242"/>
    </source>
</evidence>
<accession>A0A6A6F493</accession>
<evidence type="ECO:0000256" key="12">
    <source>
        <dbReference type="SAM" id="MobiDB-lite"/>
    </source>
</evidence>
<comment type="function">
    <text evidence="11">Histone methyltransferase that specifically trimethylates histone H3 to form H3K79me3. This methylation is required for telomere silencing and for the pachytene checkpoint during the meiotic cell cycle by allowing the recruitment of RAD9 to double strand breaks. Nucleosomes are preferred as substrate compared to free histone.</text>
</comment>
<proteinExistence type="inferred from homology"/>
<comment type="activity regulation">
    <text evidence="11">Ubiquitination of histone H2B to form H2BK123ub1 is required for efficient DOT1 methyltransferase activity on histone H3.</text>
</comment>
<dbReference type="PROSITE" id="PS51569">
    <property type="entry name" value="DOT1"/>
    <property type="match status" value="1"/>
</dbReference>
<evidence type="ECO:0000313" key="14">
    <source>
        <dbReference type="EMBL" id="KAF2208114.1"/>
    </source>
</evidence>
<dbReference type="Gene3D" id="3.40.50.150">
    <property type="entry name" value="Vaccinia Virus protein VP39"/>
    <property type="match status" value="1"/>
</dbReference>
<dbReference type="InterPro" id="IPR029063">
    <property type="entry name" value="SAM-dependent_MTases_sf"/>
</dbReference>
<dbReference type="InterPro" id="IPR030445">
    <property type="entry name" value="H3-K79_meTrfase"/>
</dbReference>
<protein>
    <recommendedName>
        <fullName evidence="3 11">Histone-lysine N-methyltransferase, H3 lysine-79 specific</fullName>
        <ecNumber evidence="2 11">2.1.1.360</ecNumber>
    </recommendedName>
    <alternativeName>
        <fullName evidence="9 11">Histone H3-K79 methyltransferase</fullName>
    </alternativeName>
</protein>
<evidence type="ECO:0000256" key="4">
    <source>
        <dbReference type="ARBA" id="ARBA00022603"/>
    </source>
</evidence>
<keyword evidence="6 11" id="KW-0949">S-adenosyl-L-methionine</keyword>
<keyword evidence="4 11" id="KW-0489">Methyltransferase</keyword>
<dbReference type="PANTHER" id="PTHR21451:SF0">
    <property type="entry name" value="HISTONE-LYSINE N-METHYLTRANSFERASE, H3 LYSINE-79 SPECIFIC"/>
    <property type="match status" value="1"/>
</dbReference>
<dbReference type="GO" id="GO:0140956">
    <property type="term" value="F:histone H3K79 trimethyltransferase activity"/>
    <property type="evidence" value="ECO:0007669"/>
    <property type="project" value="UniProtKB-EC"/>
</dbReference>
<organism evidence="14 15">
    <name type="scientific">Cercospora zeae-maydis SCOH1-5</name>
    <dbReference type="NCBI Taxonomy" id="717836"/>
    <lineage>
        <taxon>Eukaryota</taxon>
        <taxon>Fungi</taxon>
        <taxon>Dikarya</taxon>
        <taxon>Ascomycota</taxon>
        <taxon>Pezizomycotina</taxon>
        <taxon>Dothideomycetes</taxon>
        <taxon>Dothideomycetidae</taxon>
        <taxon>Mycosphaerellales</taxon>
        <taxon>Mycosphaerellaceae</taxon>
        <taxon>Cercospora</taxon>
    </lineage>
</organism>
<evidence type="ECO:0000256" key="11">
    <source>
        <dbReference type="RuleBase" id="RU271113"/>
    </source>
</evidence>
<evidence type="ECO:0000256" key="9">
    <source>
        <dbReference type="ARBA" id="ARBA00029821"/>
    </source>
</evidence>
<comment type="similarity">
    <text evidence="11">Belongs to the class I-like SAM-binding methyltransferase superfamily. DOT1 family.</text>
</comment>
<reference evidence="14" key="1">
    <citation type="journal article" date="2020" name="Stud. Mycol.">
        <title>101 Dothideomycetes genomes: a test case for predicting lifestyles and emergence of pathogens.</title>
        <authorList>
            <person name="Haridas S."/>
            <person name="Albert R."/>
            <person name="Binder M."/>
            <person name="Bloem J."/>
            <person name="Labutti K."/>
            <person name="Salamov A."/>
            <person name="Andreopoulos B."/>
            <person name="Baker S."/>
            <person name="Barry K."/>
            <person name="Bills G."/>
            <person name="Bluhm B."/>
            <person name="Cannon C."/>
            <person name="Castanera R."/>
            <person name="Culley D."/>
            <person name="Daum C."/>
            <person name="Ezra D."/>
            <person name="Gonzalez J."/>
            <person name="Henrissat B."/>
            <person name="Kuo A."/>
            <person name="Liang C."/>
            <person name="Lipzen A."/>
            <person name="Lutzoni F."/>
            <person name="Magnuson J."/>
            <person name="Mondo S."/>
            <person name="Nolan M."/>
            <person name="Ohm R."/>
            <person name="Pangilinan J."/>
            <person name="Park H.-J."/>
            <person name="Ramirez L."/>
            <person name="Alfaro M."/>
            <person name="Sun H."/>
            <person name="Tritt A."/>
            <person name="Yoshinaga Y."/>
            <person name="Zwiers L.-H."/>
            <person name="Turgeon B."/>
            <person name="Goodwin S."/>
            <person name="Spatafora J."/>
            <person name="Crous P."/>
            <person name="Grigoriev I."/>
        </authorList>
    </citation>
    <scope>NUCLEOTIDE SEQUENCE</scope>
    <source>
        <strain evidence="14">SCOH1-5</strain>
    </source>
</reference>
<evidence type="ECO:0000256" key="3">
    <source>
        <dbReference type="ARBA" id="ARBA00020987"/>
    </source>
</evidence>
<dbReference type="GO" id="GO:0006281">
    <property type="term" value="P:DNA repair"/>
    <property type="evidence" value="ECO:0007669"/>
    <property type="project" value="TreeGrafter"/>
</dbReference>
<keyword evidence="15" id="KW-1185">Reference proteome</keyword>